<evidence type="ECO:0000313" key="13">
    <source>
        <dbReference type="EMBL" id="CAL4807130.1"/>
    </source>
</evidence>
<keyword evidence="3" id="KW-0489">Methyltransferase</keyword>
<dbReference type="Gene3D" id="3.30.1960.10">
    <property type="entry name" value="tRNA wybutosine-synthesizing-like"/>
    <property type="match status" value="1"/>
</dbReference>
<keyword evidence="5" id="KW-0949">S-adenosyl-L-methionine</keyword>
<feature type="compositionally biased region" description="Low complexity" evidence="9">
    <location>
        <begin position="262"/>
        <end position="271"/>
    </location>
</feature>
<feature type="domain" description="TRM5/TYW2-like methyltransferase" evidence="10">
    <location>
        <begin position="439"/>
        <end position="484"/>
    </location>
</feature>
<accession>A0A9P1GRR3</accession>
<evidence type="ECO:0000256" key="4">
    <source>
        <dbReference type="ARBA" id="ARBA00022679"/>
    </source>
</evidence>
<dbReference type="GO" id="GO:0008168">
    <property type="term" value="F:methyltransferase activity"/>
    <property type="evidence" value="ECO:0007669"/>
    <property type="project" value="UniProtKB-KW"/>
</dbReference>
<keyword evidence="4" id="KW-0808">Transferase</keyword>
<dbReference type="GO" id="GO:0032259">
    <property type="term" value="P:methylation"/>
    <property type="evidence" value="ECO:0007669"/>
    <property type="project" value="UniProtKB-KW"/>
</dbReference>
<dbReference type="Pfam" id="PF02676">
    <property type="entry name" value="TYW3"/>
    <property type="match status" value="1"/>
</dbReference>
<reference evidence="12" key="1">
    <citation type="submission" date="2022-10" db="EMBL/GenBank/DDBJ databases">
        <authorList>
            <person name="Chen Y."/>
            <person name="Dougan E. K."/>
            <person name="Chan C."/>
            <person name="Rhodes N."/>
            <person name="Thang M."/>
        </authorList>
    </citation>
    <scope>NUCLEOTIDE SEQUENCE</scope>
</reference>
<dbReference type="EMBL" id="CAMXCT030006774">
    <property type="protein sequence ID" value="CAL4807130.1"/>
    <property type="molecule type" value="Genomic_DNA"/>
</dbReference>
<gene>
    <name evidence="12" type="ORF">C1SCF055_LOCUS44284</name>
</gene>
<evidence type="ECO:0000313" key="14">
    <source>
        <dbReference type="Proteomes" id="UP001152797"/>
    </source>
</evidence>
<comment type="catalytic activity">
    <reaction evidence="8">
        <text>4-demethyl-7-[(3S)-3-amino-3-carboxypropyl]wyosine(37) in tRNA(Phe) + S-adenosyl-L-methionine = 7-[(3S)-3-amino-3-carboxypropyl]wyosine(37) in tRNA(Phe) + S-adenosyl-L-homocysteine + H(+)</text>
        <dbReference type="Rhea" id="RHEA:36635"/>
        <dbReference type="Rhea" id="RHEA-COMP:10378"/>
        <dbReference type="Rhea" id="RHEA-COMP:10379"/>
        <dbReference type="ChEBI" id="CHEBI:15378"/>
        <dbReference type="ChEBI" id="CHEBI:57856"/>
        <dbReference type="ChEBI" id="CHEBI:59789"/>
        <dbReference type="ChEBI" id="CHEBI:73543"/>
        <dbReference type="ChEBI" id="CHEBI:73550"/>
        <dbReference type="EC" id="2.1.1.282"/>
    </reaction>
</comment>
<proteinExistence type="inferred from homology"/>
<keyword evidence="6" id="KW-0819">tRNA processing</keyword>
<name>A0A9P1GRR3_9DINO</name>
<dbReference type="PANTHER" id="PTHR48418:SF1">
    <property type="entry name" value="TRNA WYBUTOSINE-SYNTHESIZING PROTEIN 3"/>
    <property type="match status" value="1"/>
</dbReference>
<dbReference type="InterPro" id="IPR003827">
    <property type="entry name" value="tRNA_yW-synthesising"/>
</dbReference>
<evidence type="ECO:0000256" key="2">
    <source>
        <dbReference type="ARBA" id="ARBA00012750"/>
    </source>
</evidence>
<dbReference type="EC" id="2.1.1.282" evidence="2"/>
<comment type="similarity">
    <text evidence="1">Belongs to the TYW3 family.</text>
</comment>
<dbReference type="SUPFAM" id="SSF111278">
    <property type="entry name" value="SSo0622-like"/>
    <property type="match status" value="1"/>
</dbReference>
<feature type="domain" description="tRNA wybutosine-synthesizing protein" evidence="11">
    <location>
        <begin position="6"/>
        <end position="167"/>
    </location>
</feature>
<dbReference type="GO" id="GO:0008033">
    <property type="term" value="P:tRNA processing"/>
    <property type="evidence" value="ECO:0007669"/>
    <property type="project" value="UniProtKB-KW"/>
</dbReference>
<evidence type="ECO:0000256" key="9">
    <source>
        <dbReference type="SAM" id="MobiDB-lite"/>
    </source>
</evidence>
<feature type="region of interest" description="Disordered" evidence="9">
    <location>
        <begin position="246"/>
        <end position="281"/>
    </location>
</feature>
<dbReference type="InterPro" id="IPR036602">
    <property type="entry name" value="tRNA_yW-synthesising-like_sf"/>
</dbReference>
<dbReference type="AlphaFoldDB" id="A0A9P1GRR3"/>
<dbReference type="InterPro" id="IPR056743">
    <property type="entry name" value="TRM5-TYW2-like_MTfase"/>
</dbReference>
<evidence type="ECO:0000259" key="10">
    <source>
        <dbReference type="Pfam" id="PF02475"/>
    </source>
</evidence>
<evidence type="ECO:0000256" key="8">
    <source>
        <dbReference type="ARBA" id="ARBA00049202"/>
    </source>
</evidence>
<dbReference type="Gene3D" id="3.40.50.150">
    <property type="entry name" value="Vaccinia Virus protein VP39"/>
    <property type="match status" value="1"/>
</dbReference>
<dbReference type="Pfam" id="PF02475">
    <property type="entry name" value="TRM5-TYW2_MTfase"/>
    <property type="match status" value="1"/>
</dbReference>
<evidence type="ECO:0000259" key="11">
    <source>
        <dbReference type="Pfam" id="PF02676"/>
    </source>
</evidence>
<evidence type="ECO:0000256" key="7">
    <source>
        <dbReference type="ARBA" id="ARBA00030554"/>
    </source>
</evidence>
<keyword evidence="14" id="KW-1185">Reference proteome</keyword>
<evidence type="ECO:0000313" key="12">
    <source>
        <dbReference type="EMBL" id="CAI4019818.1"/>
    </source>
</evidence>
<evidence type="ECO:0000256" key="6">
    <source>
        <dbReference type="ARBA" id="ARBA00022694"/>
    </source>
</evidence>
<dbReference type="OrthoDB" id="408788at2759"/>
<dbReference type="PANTHER" id="PTHR48418">
    <property type="entry name" value="TRNA WYBUTOSINE-SYNTHESIZING PROTEIN 3"/>
    <property type="match status" value="1"/>
</dbReference>
<dbReference type="SUPFAM" id="SSF53335">
    <property type="entry name" value="S-adenosyl-L-methionine-dependent methyltransferases"/>
    <property type="match status" value="1"/>
</dbReference>
<feature type="compositionally biased region" description="Basic and acidic residues" evidence="9">
    <location>
        <begin position="247"/>
        <end position="261"/>
    </location>
</feature>
<dbReference type="EMBL" id="CAMXCT010006774">
    <property type="protein sequence ID" value="CAI4019818.1"/>
    <property type="molecule type" value="Genomic_DNA"/>
</dbReference>
<sequence>MPLLYKVVTTSSCSGRIAIFHGSADTGNSKGGQWLLASHSTVENPGKTWEEIQEWLQSHSGQDTLGTLTTLLLEPFVLHAECADAGLAQHMLSVAREAGFRESGISLGRKRVLVQIRTLAMRLEVPLAMDGQLLVDETYFQTLIRLANQRLDENLARTNRLWMKLKEAFSRCAVAAQELWVLVCAQLHARSVKLALEGHAWLDDNRKMQRLAGGDEKGADDDSIGLPLTPEGVENLKALAETVEEEMAQREPVVEETKINDQADQAAQPAQGSKLPKRQRPPIEAANLEALWRQGSLRLTQAELPLKSRPAPASGLHSGAKERSLEQVLRNLIDELKPPLDVTLADTLLKEICEMPSVLWRGDVALLTRGALTGSSWETVALAAEALPGGGLWERFRQCLGARMLARQQEIRVDDEVRGGNVQVLAGSGSGWVVVPGPKGVRYSFDVTKCMFSEGNAGEKERVATWPVEGETVLDLYAGAFAHPHAAAAHLPIRDWTSWKNWKTYEDISSFLPPVLCTVL</sequence>
<comment type="caution">
    <text evidence="12">The sequence shown here is derived from an EMBL/GenBank/DDBJ whole genome shotgun (WGS) entry which is preliminary data.</text>
</comment>
<protein>
    <recommendedName>
        <fullName evidence="2">tRNA(Phe) 7-[(3-amino-3-carboxypropyl)-4-demethylwyosine(37)-N(4)]-methyltransferase</fullName>
        <ecNumber evidence="2">2.1.1.282</ecNumber>
    </recommendedName>
    <alternativeName>
        <fullName evidence="7">tRNA(Phe) 7-((3-amino-3-carboxypropyl)-4-demethylwyosine(37)-N(4))-methyltransferase</fullName>
    </alternativeName>
</protein>
<evidence type="ECO:0000256" key="1">
    <source>
        <dbReference type="ARBA" id="ARBA00008569"/>
    </source>
</evidence>
<reference evidence="13 14" key="2">
    <citation type="submission" date="2024-05" db="EMBL/GenBank/DDBJ databases">
        <authorList>
            <person name="Chen Y."/>
            <person name="Shah S."/>
            <person name="Dougan E. K."/>
            <person name="Thang M."/>
            <person name="Chan C."/>
        </authorList>
    </citation>
    <scope>NUCLEOTIDE SEQUENCE [LARGE SCALE GENOMIC DNA]</scope>
</reference>
<dbReference type="Proteomes" id="UP001152797">
    <property type="component" value="Unassembled WGS sequence"/>
</dbReference>
<evidence type="ECO:0000256" key="5">
    <source>
        <dbReference type="ARBA" id="ARBA00022691"/>
    </source>
</evidence>
<evidence type="ECO:0000256" key="3">
    <source>
        <dbReference type="ARBA" id="ARBA00022603"/>
    </source>
</evidence>
<dbReference type="EMBL" id="CAMXCT020006774">
    <property type="protein sequence ID" value="CAL1173193.1"/>
    <property type="molecule type" value="Genomic_DNA"/>
</dbReference>
<dbReference type="InterPro" id="IPR029063">
    <property type="entry name" value="SAM-dependent_MTases_sf"/>
</dbReference>
<organism evidence="12">
    <name type="scientific">Cladocopium goreaui</name>
    <dbReference type="NCBI Taxonomy" id="2562237"/>
    <lineage>
        <taxon>Eukaryota</taxon>
        <taxon>Sar</taxon>
        <taxon>Alveolata</taxon>
        <taxon>Dinophyceae</taxon>
        <taxon>Suessiales</taxon>
        <taxon>Symbiodiniaceae</taxon>
        <taxon>Cladocopium</taxon>
    </lineage>
</organism>